<evidence type="ECO:0000259" key="9">
    <source>
        <dbReference type="Pfam" id="PF00905"/>
    </source>
</evidence>
<dbReference type="InterPro" id="IPR036950">
    <property type="entry name" value="PBP_transglycosylase"/>
</dbReference>
<comment type="catalytic activity">
    <reaction evidence="8">
        <text>[GlcNAc-(1-&gt;4)-Mur2Ac(oyl-L-Ala-gamma-D-Glu-L-Lys-D-Ala-D-Ala)](n)-di-trans,octa-cis-undecaprenyl diphosphate + beta-D-GlcNAc-(1-&gt;4)-Mur2Ac(oyl-L-Ala-gamma-D-Glu-L-Lys-D-Ala-D-Ala)-di-trans,octa-cis-undecaprenyl diphosphate = [GlcNAc-(1-&gt;4)-Mur2Ac(oyl-L-Ala-gamma-D-Glu-L-Lys-D-Ala-D-Ala)](n+1)-di-trans,octa-cis-undecaprenyl diphosphate + di-trans,octa-cis-undecaprenyl diphosphate + H(+)</text>
        <dbReference type="Rhea" id="RHEA:23708"/>
        <dbReference type="Rhea" id="RHEA-COMP:9602"/>
        <dbReference type="Rhea" id="RHEA-COMP:9603"/>
        <dbReference type="ChEBI" id="CHEBI:15378"/>
        <dbReference type="ChEBI" id="CHEBI:58405"/>
        <dbReference type="ChEBI" id="CHEBI:60033"/>
        <dbReference type="ChEBI" id="CHEBI:78435"/>
        <dbReference type="EC" id="2.4.99.28"/>
    </reaction>
</comment>
<dbReference type="SUPFAM" id="SSF53955">
    <property type="entry name" value="Lysozyme-like"/>
    <property type="match status" value="1"/>
</dbReference>
<gene>
    <name evidence="11" type="ORF">J2S37_000658</name>
</gene>
<dbReference type="InterPro" id="IPR012338">
    <property type="entry name" value="Beta-lactam/transpept-like"/>
</dbReference>
<keyword evidence="4" id="KW-0808">Transferase</keyword>
<dbReference type="CDD" id="cd06577">
    <property type="entry name" value="PASTA_pknB"/>
    <property type="match status" value="1"/>
</dbReference>
<evidence type="ECO:0000256" key="4">
    <source>
        <dbReference type="ARBA" id="ARBA00022679"/>
    </source>
</evidence>
<organism evidence="11 12">
    <name type="scientific">Corynebacterium felinum</name>
    <dbReference type="NCBI Taxonomy" id="131318"/>
    <lineage>
        <taxon>Bacteria</taxon>
        <taxon>Bacillati</taxon>
        <taxon>Actinomycetota</taxon>
        <taxon>Actinomycetes</taxon>
        <taxon>Mycobacteriales</taxon>
        <taxon>Corynebacteriaceae</taxon>
        <taxon>Corynebacterium</taxon>
    </lineage>
</organism>
<keyword evidence="3" id="KW-0328">Glycosyltransferase</keyword>
<dbReference type="InterPro" id="IPR050396">
    <property type="entry name" value="Glycosyltr_51/Transpeptidase"/>
</dbReference>
<dbReference type="GO" id="GO:0004180">
    <property type="term" value="F:carboxypeptidase activity"/>
    <property type="evidence" value="ECO:0007669"/>
    <property type="project" value="UniProtKB-KW"/>
</dbReference>
<feature type="domain" description="Penicillin-binding protein transpeptidase" evidence="9">
    <location>
        <begin position="359"/>
        <end position="610"/>
    </location>
</feature>
<evidence type="ECO:0000256" key="6">
    <source>
        <dbReference type="ARBA" id="ARBA00023268"/>
    </source>
</evidence>
<evidence type="ECO:0000256" key="7">
    <source>
        <dbReference type="ARBA" id="ARBA00034000"/>
    </source>
</evidence>
<dbReference type="InterPro" id="IPR001460">
    <property type="entry name" value="PCN-bd_Tpept"/>
</dbReference>
<dbReference type="Gene3D" id="1.10.3810.10">
    <property type="entry name" value="Biosynthetic peptidoglycan transglycosylase-like"/>
    <property type="match status" value="1"/>
</dbReference>
<comment type="catalytic activity">
    <reaction evidence="7">
        <text>Preferential cleavage: (Ac)2-L-Lys-D-Ala-|-D-Ala. Also transpeptidation of peptidyl-alanyl moieties that are N-acyl substituents of D-alanine.</text>
        <dbReference type="EC" id="3.4.16.4"/>
    </reaction>
</comment>
<dbReference type="InterPro" id="IPR001264">
    <property type="entry name" value="Glyco_trans_51"/>
</dbReference>
<dbReference type="Gene3D" id="3.40.710.10">
    <property type="entry name" value="DD-peptidase/beta-lactamase superfamily"/>
    <property type="match status" value="1"/>
</dbReference>
<dbReference type="PANTHER" id="PTHR32282">
    <property type="entry name" value="BINDING PROTEIN TRANSPEPTIDASE, PUTATIVE-RELATED"/>
    <property type="match status" value="1"/>
</dbReference>
<keyword evidence="1 11" id="KW-0121">Carboxypeptidase</keyword>
<sequence length="792" mass="84148">MSVWKSLSRIVGATVAAGAACAIALSPIAALGGIAVARTNETMQSNLQDLTSGMTPGVTTITDKDGVPFAWLYSQRRYDVPSEYIAQSMKDAIIAIEDRRFYEHNGVDIQGNFRAMVRNLLVGGVEQGASTINQQYVKNYLLLVKSSNKDEQAAAVETSIPRKLREMRMASGIDDALTKDEILTRYLNLVPFGNGAYGIEAASQTYFGIPASQLSIPQSAMLAGMVQSSSFLNPYTNVEGVTQRRNTVLDSLAAAGSISPEEAAAFQQEPLGVLESPGGLPNGCITTGNRGFFCDYVLNYLDSKGISLDDLHKSSFTIRTTLDPKVQDSAHAAVSSQVSSQTPGVSEVFNIVEPGKDSRRILAMTSSRDYGLDLDAGQTVLNQPATLVGNGAGSVFKIFTAAAALEQGYGLDTQLDVPRRLEVSGMGDGGARGCPPGKYCVENAGSYAPRMSLREALAHSPNTTFVSLIEKVTVPQVVDLSVRLGLRSYTDKGSFDGTNSIADYVKSHNLGSYTLGPMAVNPLELSNVAASLASDGMWCEPSPIEQVLDRDGREVFIEKPACEQAVAPEIAHALAGGMSADTVKGTAKDAAAAVGWNSPMAAKTGTTESHQSAAFLGFNDRFAAATYIYNDGTTISPLCTAPVRQCPDGSLFGGFEPARTWFSAASNLNAGAGALPAYDPRFNQGRSVTFGNEFIGRKFEDVKKDLEKQNFNVLQQMVAGNGAPRGTVMRVVVEAPIRKGATVVVHVSDGTAPPPVFEEELFEGRDSQIADEIDRVTDELLSLLGGTQPSSP</sequence>
<dbReference type="Proteomes" id="UP001183619">
    <property type="component" value="Unassembled WGS sequence"/>
</dbReference>
<dbReference type="PANTHER" id="PTHR32282:SF33">
    <property type="entry name" value="PEPTIDOGLYCAN GLYCOSYLTRANSFERASE"/>
    <property type="match status" value="1"/>
</dbReference>
<evidence type="ECO:0000256" key="2">
    <source>
        <dbReference type="ARBA" id="ARBA00022670"/>
    </source>
</evidence>
<keyword evidence="2" id="KW-0645">Protease</keyword>
<keyword evidence="5" id="KW-0378">Hydrolase</keyword>
<comment type="caution">
    <text evidence="11">The sequence shown here is derived from an EMBL/GenBank/DDBJ whole genome shotgun (WGS) entry which is preliminary data.</text>
</comment>
<dbReference type="Pfam" id="PF00912">
    <property type="entry name" value="Transgly"/>
    <property type="match status" value="1"/>
</dbReference>
<protein>
    <submittedName>
        <fullName evidence="11">Membrane peptidoglycan carboxypeptidase</fullName>
    </submittedName>
</protein>
<accession>A0ABU2B666</accession>
<dbReference type="Gene3D" id="3.30.10.20">
    <property type="match status" value="1"/>
</dbReference>
<reference evidence="11 12" key="1">
    <citation type="submission" date="2023-07" db="EMBL/GenBank/DDBJ databases">
        <title>Sequencing the genomes of 1000 actinobacteria strains.</title>
        <authorList>
            <person name="Klenk H.-P."/>
        </authorList>
    </citation>
    <scope>NUCLEOTIDE SEQUENCE [LARGE SCALE GENOMIC DNA]</scope>
    <source>
        <strain evidence="11 12">DSM 44508</strain>
    </source>
</reference>
<evidence type="ECO:0000259" key="10">
    <source>
        <dbReference type="Pfam" id="PF00912"/>
    </source>
</evidence>
<dbReference type="Pfam" id="PF00905">
    <property type="entry name" value="Transpeptidase"/>
    <property type="match status" value="1"/>
</dbReference>
<name>A0ABU2B666_9CORY</name>
<keyword evidence="12" id="KW-1185">Reference proteome</keyword>
<keyword evidence="6" id="KW-0511">Multifunctional enzyme</keyword>
<evidence type="ECO:0000256" key="5">
    <source>
        <dbReference type="ARBA" id="ARBA00022801"/>
    </source>
</evidence>
<dbReference type="EMBL" id="JAVDYF010000001">
    <property type="protein sequence ID" value="MDR7354120.1"/>
    <property type="molecule type" value="Genomic_DNA"/>
</dbReference>
<dbReference type="PROSITE" id="PS51257">
    <property type="entry name" value="PROKAR_LIPOPROTEIN"/>
    <property type="match status" value="1"/>
</dbReference>
<feature type="domain" description="Glycosyl transferase family 51" evidence="10">
    <location>
        <begin position="69"/>
        <end position="252"/>
    </location>
</feature>
<evidence type="ECO:0000256" key="3">
    <source>
        <dbReference type="ARBA" id="ARBA00022676"/>
    </source>
</evidence>
<proteinExistence type="predicted"/>
<evidence type="ECO:0000313" key="11">
    <source>
        <dbReference type="EMBL" id="MDR7354120.1"/>
    </source>
</evidence>
<evidence type="ECO:0000256" key="1">
    <source>
        <dbReference type="ARBA" id="ARBA00022645"/>
    </source>
</evidence>
<dbReference type="SUPFAM" id="SSF56601">
    <property type="entry name" value="beta-lactamase/transpeptidase-like"/>
    <property type="match status" value="1"/>
</dbReference>
<evidence type="ECO:0000313" key="12">
    <source>
        <dbReference type="Proteomes" id="UP001183619"/>
    </source>
</evidence>
<dbReference type="InterPro" id="IPR005543">
    <property type="entry name" value="PASTA_dom"/>
</dbReference>
<evidence type="ECO:0000256" key="8">
    <source>
        <dbReference type="ARBA" id="ARBA00049902"/>
    </source>
</evidence>
<dbReference type="RefSeq" id="WP_277104215.1">
    <property type="nucleotide sequence ID" value="NZ_BAAAJS010000038.1"/>
</dbReference>
<dbReference type="InterPro" id="IPR023346">
    <property type="entry name" value="Lysozyme-like_dom_sf"/>
</dbReference>